<evidence type="ECO:0000313" key="2">
    <source>
        <dbReference type="EMBL" id="KAE9408485.1"/>
    </source>
</evidence>
<keyword evidence="3" id="KW-1185">Reference proteome</keyword>
<accession>A0A6A4IIX0</accession>
<evidence type="ECO:0000259" key="1">
    <source>
        <dbReference type="Pfam" id="PF01323"/>
    </source>
</evidence>
<reference evidence="2" key="1">
    <citation type="journal article" date="2019" name="Environ. Microbiol.">
        <title>Fungal ecological strategies reflected in gene transcription - a case study of two litter decomposers.</title>
        <authorList>
            <person name="Barbi F."/>
            <person name="Kohler A."/>
            <person name="Barry K."/>
            <person name="Baskaran P."/>
            <person name="Daum C."/>
            <person name="Fauchery L."/>
            <person name="Ihrmark K."/>
            <person name="Kuo A."/>
            <person name="LaButti K."/>
            <person name="Lipzen A."/>
            <person name="Morin E."/>
            <person name="Grigoriev I.V."/>
            <person name="Henrissat B."/>
            <person name="Lindahl B."/>
            <person name="Martin F."/>
        </authorList>
    </citation>
    <scope>NUCLEOTIDE SEQUENCE</scope>
    <source>
        <strain evidence="2">JB14</strain>
    </source>
</reference>
<dbReference type="Pfam" id="PF01323">
    <property type="entry name" value="DSBA"/>
    <property type="match status" value="1"/>
</dbReference>
<dbReference type="Proteomes" id="UP000799118">
    <property type="component" value="Unassembled WGS sequence"/>
</dbReference>
<dbReference type="EMBL" id="ML769391">
    <property type="protein sequence ID" value="KAE9408485.1"/>
    <property type="molecule type" value="Genomic_DNA"/>
</dbReference>
<organism evidence="2 3">
    <name type="scientific">Gymnopus androsaceus JB14</name>
    <dbReference type="NCBI Taxonomy" id="1447944"/>
    <lineage>
        <taxon>Eukaryota</taxon>
        <taxon>Fungi</taxon>
        <taxon>Dikarya</taxon>
        <taxon>Basidiomycota</taxon>
        <taxon>Agaricomycotina</taxon>
        <taxon>Agaricomycetes</taxon>
        <taxon>Agaricomycetidae</taxon>
        <taxon>Agaricales</taxon>
        <taxon>Marasmiineae</taxon>
        <taxon>Omphalotaceae</taxon>
        <taxon>Gymnopus</taxon>
    </lineage>
</organism>
<proteinExistence type="predicted"/>
<name>A0A6A4IIX0_9AGAR</name>
<dbReference type="PANTHER" id="PTHR13887">
    <property type="entry name" value="GLUTATHIONE S-TRANSFERASE KAPPA"/>
    <property type="match status" value="1"/>
</dbReference>
<gene>
    <name evidence="2" type="ORF">BT96DRAFT_914040</name>
</gene>
<dbReference type="PANTHER" id="PTHR13887:SF41">
    <property type="entry name" value="THIOREDOXIN SUPERFAMILY PROTEIN"/>
    <property type="match status" value="1"/>
</dbReference>
<dbReference type="Gene3D" id="3.40.30.10">
    <property type="entry name" value="Glutaredoxin"/>
    <property type="match status" value="1"/>
</dbReference>
<dbReference type="SUPFAM" id="SSF52833">
    <property type="entry name" value="Thioredoxin-like"/>
    <property type="match status" value="1"/>
</dbReference>
<evidence type="ECO:0000313" key="3">
    <source>
        <dbReference type="Proteomes" id="UP000799118"/>
    </source>
</evidence>
<feature type="domain" description="DSBA-like thioredoxin" evidence="1">
    <location>
        <begin position="14"/>
        <end position="215"/>
    </location>
</feature>
<dbReference type="AlphaFoldDB" id="A0A6A4IIX0"/>
<protein>
    <submittedName>
        <fullName evidence="2">Thioredoxin-like protein</fullName>
    </submittedName>
</protein>
<dbReference type="InterPro" id="IPR036249">
    <property type="entry name" value="Thioredoxin-like_sf"/>
</dbReference>
<dbReference type="GO" id="GO:0016491">
    <property type="term" value="F:oxidoreductase activity"/>
    <property type="evidence" value="ECO:0007669"/>
    <property type="project" value="InterPro"/>
</dbReference>
<sequence length="247" mass="27321">MSAFNRQVKLTVINDVVCPNCNIGQHELIGAISYCQDTLQLPLTFEIEFLPFRLIPTRLLPDDNNAPKVSKEDFFTNTVGKEPYAAMQASVMKWSKEKNIPIAFKGLVSQSTRAHRISRKAYQLGGQNKQLPFLCAVFRAYLEEGKDVADVDVLSDICEQTGVMSKQEAIDFLDSNELLDEVNMMCEKVRSKVTGVPLTIIDGKWCVQGGQSSEIFIQIFKKLAYAGVHAAPSPFAAPVVEIGTLSA</sequence>
<dbReference type="OrthoDB" id="1930760at2759"/>
<dbReference type="InterPro" id="IPR001853">
    <property type="entry name" value="DSBA-like_thioredoxin_dom"/>
</dbReference>